<accession>A0A0G0KJM0</accession>
<keyword evidence="1" id="KW-0472">Membrane</keyword>
<feature type="domain" description="Methyltransferase type 11" evidence="2">
    <location>
        <begin position="34"/>
        <end position="130"/>
    </location>
</feature>
<name>A0A0G0KJM0_9BACT</name>
<dbReference type="SUPFAM" id="SSF53335">
    <property type="entry name" value="S-adenosyl-L-methionine-dependent methyltransferases"/>
    <property type="match status" value="1"/>
</dbReference>
<keyword evidence="1" id="KW-0812">Transmembrane</keyword>
<keyword evidence="1" id="KW-1133">Transmembrane helix</keyword>
<proteinExistence type="predicted"/>
<reference evidence="3 4" key="1">
    <citation type="journal article" date="2015" name="Nature">
        <title>rRNA introns, odd ribosomes, and small enigmatic genomes across a large radiation of phyla.</title>
        <authorList>
            <person name="Brown C.T."/>
            <person name="Hug L.A."/>
            <person name="Thomas B.C."/>
            <person name="Sharon I."/>
            <person name="Castelle C.J."/>
            <person name="Singh A."/>
            <person name="Wilkins M.J."/>
            <person name="Williams K.H."/>
            <person name="Banfield J.F."/>
        </authorList>
    </citation>
    <scope>NUCLEOTIDE SEQUENCE [LARGE SCALE GENOMIC DNA]</scope>
</reference>
<organism evidence="3 4">
    <name type="scientific">Candidatus Woesebacteria bacterium GW2011_GWB1_38_5b</name>
    <dbReference type="NCBI Taxonomy" id="1618569"/>
    <lineage>
        <taxon>Bacteria</taxon>
        <taxon>Candidatus Woeseibacteriota</taxon>
    </lineage>
</organism>
<dbReference type="AlphaFoldDB" id="A0A0G0KJM0"/>
<dbReference type="GO" id="GO:0008757">
    <property type="term" value="F:S-adenosylmethionine-dependent methyltransferase activity"/>
    <property type="evidence" value="ECO:0007669"/>
    <property type="project" value="InterPro"/>
</dbReference>
<dbReference type="Pfam" id="PF08241">
    <property type="entry name" value="Methyltransf_11"/>
    <property type="match status" value="1"/>
</dbReference>
<dbReference type="InterPro" id="IPR029063">
    <property type="entry name" value="SAM-dependent_MTases_sf"/>
</dbReference>
<protein>
    <recommendedName>
        <fullName evidence="2">Methyltransferase type 11 domain-containing protein</fullName>
    </recommendedName>
</protein>
<comment type="caution">
    <text evidence="3">The sequence shown here is derived from an EMBL/GenBank/DDBJ whole genome shotgun (WGS) entry which is preliminary data.</text>
</comment>
<dbReference type="CDD" id="cd02440">
    <property type="entry name" value="AdoMet_MTases"/>
    <property type="match status" value="1"/>
</dbReference>
<feature type="transmembrane region" description="Helical" evidence="1">
    <location>
        <begin position="182"/>
        <end position="206"/>
    </location>
</feature>
<evidence type="ECO:0000256" key="1">
    <source>
        <dbReference type="SAM" id="Phobius"/>
    </source>
</evidence>
<dbReference type="EMBL" id="LBUZ01000006">
    <property type="protein sequence ID" value="KKQ75705.1"/>
    <property type="molecule type" value="Genomic_DNA"/>
</dbReference>
<evidence type="ECO:0000259" key="2">
    <source>
        <dbReference type="Pfam" id="PF08241"/>
    </source>
</evidence>
<sequence>MKKQQFKWAGISPFFHHSVIFNFIPHELAGKTIVDAGAGKGIYGFLLRTTRDLGKTNLIATDVAKEYLDIARFHKVYDKYLVEDLAKMSFKNKSVDIFMCIEVIPCLPKKDGRKMLKEIDRVTSERAIIVCPNLQKHRQNPYSKTDAHNSTWSAEEFRDAGYKVYGFGLRLPPPKGLLLNKIYFAFQYIATPFTYFVPVLAAHLVAVKDY</sequence>
<dbReference type="Proteomes" id="UP000034181">
    <property type="component" value="Unassembled WGS sequence"/>
</dbReference>
<dbReference type="Gene3D" id="3.40.50.150">
    <property type="entry name" value="Vaccinia Virus protein VP39"/>
    <property type="match status" value="1"/>
</dbReference>
<evidence type="ECO:0000313" key="4">
    <source>
        <dbReference type="Proteomes" id="UP000034181"/>
    </source>
</evidence>
<dbReference type="InterPro" id="IPR013216">
    <property type="entry name" value="Methyltransf_11"/>
</dbReference>
<gene>
    <name evidence="3" type="ORF">US96_C0006G0017</name>
</gene>
<evidence type="ECO:0000313" key="3">
    <source>
        <dbReference type="EMBL" id="KKQ75705.1"/>
    </source>
</evidence>